<gene>
    <name evidence="2" type="ORF">CGU03_17525</name>
</gene>
<feature type="transmembrane region" description="Helical" evidence="1">
    <location>
        <begin position="101"/>
        <end position="122"/>
    </location>
</feature>
<feature type="transmembrane region" description="Helical" evidence="1">
    <location>
        <begin position="75"/>
        <end position="95"/>
    </location>
</feature>
<evidence type="ECO:0000313" key="3">
    <source>
        <dbReference type="Proteomes" id="UP000216173"/>
    </source>
</evidence>
<comment type="caution">
    <text evidence="2">The sequence shown here is derived from an EMBL/GenBank/DDBJ whole genome shotgun (WGS) entry which is preliminary data.</text>
</comment>
<dbReference type="AlphaFoldDB" id="A0A271VLX8"/>
<evidence type="ECO:0000313" key="2">
    <source>
        <dbReference type="EMBL" id="PAR19178.1"/>
    </source>
</evidence>
<dbReference type="Proteomes" id="UP000216173">
    <property type="component" value="Unassembled WGS sequence"/>
</dbReference>
<reference evidence="3" key="1">
    <citation type="submission" date="2017-07" db="EMBL/GenBank/DDBJ databases">
        <authorList>
            <person name="Boucher Y."/>
            <person name="Orata F.D."/>
        </authorList>
    </citation>
    <scope>NUCLEOTIDE SEQUENCE [LARGE SCALE GENOMIC DNA]</scope>
    <source>
        <strain evidence="3">OYP9E10</strain>
    </source>
</reference>
<keyword evidence="1" id="KW-1133">Transmembrane helix</keyword>
<proteinExistence type="predicted"/>
<protein>
    <submittedName>
        <fullName evidence="2">Uncharacterized protein</fullName>
    </submittedName>
</protein>
<sequence>MSHSFEIHNKAAKLLQIRYAWELFYIVKPMAKIAGSSIRLNKDYVNKIMHELYYPEIKNIDSHYVSLFWRYAQTFWVLFEDLLVVISFMLILLLLGSDKSMIGLFGYLFIVLLLTILQFLFVTAPKSTDQVKQISTGRISQYFRAEFSN</sequence>
<dbReference type="RefSeq" id="WP_055045068.1">
    <property type="nucleotide sequence ID" value="NZ_LBGR01000047.1"/>
</dbReference>
<name>A0A271VLX8_VIBMT</name>
<keyword evidence="1" id="KW-0472">Membrane</keyword>
<organism evidence="2 3">
    <name type="scientific">Vibrio metoecus</name>
    <dbReference type="NCBI Taxonomy" id="1481663"/>
    <lineage>
        <taxon>Bacteria</taxon>
        <taxon>Pseudomonadati</taxon>
        <taxon>Pseudomonadota</taxon>
        <taxon>Gammaproteobacteria</taxon>
        <taxon>Vibrionales</taxon>
        <taxon>Vibrionaceae</taxon>
        <taxon>Vibrio</taxon>
    </lineage>
</organism>
<evidence type="ECO:0000256" key="1">
    <source>
        <dbReference type="SAM" id="Phobius"/>
    </source>
</evidence>
<keyword evidence="1" id="KW-0812">Transmembrane</keyword>
<dbReference type="EMBL" id="NMSH01000059">
    <property type="protein sequence ID" value="PAR19178.1"/>
    <property type="molecule type" value="Genomic_DNA"/>
</dbReference>
<accession>A0A271VLX8</accession>